<dbReference type="EMBL" id="MCRI01000003">
    <property type="protein sequence ID" value="ODN67731.1"/>
    <property type="molecule type" value="Genomic_DNA"/>
</dbReference>
<feature type="chain" id="PRO_5009128777" description="Nickel uptake substrate-specific transmembrane region" evidence="1">
    <location>
        <begin position="21"/>
        <end position="249"/>
    </location>
</feature>
<accession>A0A1E3GWM4</accession>
<evidence type="ECO:0000313" key="3">
    <source>
        <dbReference type="Proteomes" id="UP000094379"/>
    </source>
</evidence>
<comment type="caution">
    <text evidence="2">The sequence shown here is derived from an EMBL/GenBank/DDBJ whole genome shotgun (WGS) entry which is preliminary data.</text>
</comment>
<keyword evidence="3" id="KW-1185">Reference proteome</keyword>
<reference evidence="2 3" key="1">
    <citation type="submission" date="2016-07" db="EMBL/GenBank/DDBJ databases">
        <title>Draft Genome Sequence of Methylophaga muralis Bur 1.</title>
        <authorList>
            <person name="Vasilenko O.V."/>
            <person name="Doronina N.V."/>
            <person name="Shmareva M.N."/>
            <person name="Tarlachkov S.V."/>
            <person name="Mustakhimov I."/>
            <person name="Trotsenko Y.A."/>
        </authorList>
    </citation>
    <scope>NUCLEOTIDE SEQUENCE [LARGE SCALE GENOMIC DNA]</scope>
    <source>
        <strain evidence="2 3">Bur 1</strain>
    </source>
</reference>
<proteinExistence type="predicted"/>
<protein>
    <recommendedName>
        <fullName evidence="4">Nickel uptake substrate-specific transmembrane region</fullName>
    </recommendedName>
</protein>
<evidence type="ECO:0008006" key="4">
    <source>
        <dbReference type="Google" id="ProtNLM"/>
    </source>
</evidence>
<name>A0A1E3GWM4_9GAMM</name>
<evidence type="ECO:0000256" key="1">
    <source>
        <dbReference type="SAM" id="SignalP"/>
    </source>
</evidence>
<dbReference type="AlphaFoldDB" id="A0A1E3GWM4"/>
<gene>
    <name evidence="2" type="ORF">A9E74_00565</name>
</gene>
<dbReference type="Proteomes" id="UP000094379">
    <property type="component" value="Unassembled WGS sequence"/>
</dbReference>
<evidence type="ECO:0000313" key="2">
    <source>
        <dbReference type="EMBL" id="ODN67731.1"/>
    </source>
</evidence>
<dbReference type="PATRIC" id="fig|291169.3.peg.568"/>
<sequence>MYTRFWVIVALMMFSLSAIAAETQIMVRAKAVDSKFIGTSVGGIRVIVEDAETGEILDQGWINGGTGDTAVLMENPLKRSEPQTDEKTAGFLANVAIDAPRLLRFKLIGPYGYQQAYQEASVTSWVVPGKDILGDGIIITMTGFIVDAWTRVLEGGQVDIYTKASLLCGCPITKDGLWQADNYEVKAIIMRDDKNIDEVTLDFTGPTGMFSGKTTITEPGHYKAVVYLYDAKTGNVGVDRSMFEIPKAP</sequence>
<organism evidence="2 3">
    <name type="scientific">Methylophaga muralis</name>
    <dbReference type="NCBI Taxonomy" id="291169"/>
    <lineage>
        <taxon>Bacteria</taxon>
        <taxon>Pseudomonadati</taxon>
        <taxon>Pseudomonadota</taxon>
        <taxon>Gammaproteobacteria</taxon>
        <taxon>Thiotrichales</taxon>
        <taxon>Piscirickettsiaceae</taxon>
        <taxon>Methylophaga</taxon>
    </lineage>
</organism>
<dbReference type="RefSeq" id="WP_245652020.1">
    <property type="nucleotide sequence ID" value="NZ_MCRI01000003.1"/>
</dbReference>
<dbReference type="STRING" id="291169.A9E74_00565"/>
<keyword evidence="1" id="KW-0732">Signal</keyword>
<feature type="signal peptide" evidence="1">
    <location>
        <begin position="1"/>
        <end position="20"/>
    </location>
</feature>